<dbReference type="InterPro" id="IPR016135">
    <property type="entry name" value="UBQ-conjugating_enzyme/RWD"/>
</dbReference>
<dbReference type="Proteomes" id="UP000001593">
    <property type="component" value="Unassembled WGS sequence"/>
</dbReference>
<accession>A7RKM3</accession>
<evidence type="ECO:0000313" key="6">
    <source>
        <dbReference type="Proteomes" id="UP000001593"/>
    </source>
</evidence>
<evidence type="ECO:0000256" key="3">
    <source>
        <dbReference type="SAM" id="MobiDB-lite"/>
    </source>
</evidence>
<dbReference type="eggNOG" id="KOG0895">
    <property type="taxonomic scope" value="Eukaryota"/>
</dbReference>
<dbReference type="Gene3D" id="3.10.110.10">
    <property type="entry name" value="Ubiquitin Conjugating Enzyme"/>
    <property type="match status" value="1"/>
</dbReference>
<dbReference type="InterPro" id="IPR057733">
    <property type="entry name" value="UBE2O-like_SH3-B"/>
</dbReference>
<dbReference type="SUPFAM" id="SSF54495">
    <property type="entry name" value="UBC-like"/>
    <property type="match status" value="1"/>
</dbReference>
<protein>
    <recommendedName>
        <fullName evidence="4">UBC core domain-containing protein</fullName>
    </recommendedName>
</protein>
<dbReference type="AlphaFoldDB" id="A7RKM3"/>
<gene>
    <name evidence="5" type="ORF">NEMVEDRAFT_v1g198482</name>
</gene>
<feature type="compositionally biased region" description="Basic residues" evidence="3">
    <location>
        <begin position="445"/>
        <end position="459"/>
    </location>
</feature>
<keyword evidence="2" id="KW-0833">Ubl conjugation pathway</keyword>
<dbReference type="Pfam" id="PF23046">
    <property type="entry name" value="tSH3-B_UBE2O"/>
    <property type="match status" value="1"/>
</dbReference>
<dbReference type="GO" id="GO:0005829">
    <property type="term" value="C:cytosol"/>
    <property type="evidence" value="ECO:0007669"/>
    <property type="project" value="GOC"/>
</dbReference>
<sequence>MADVGCCVYAEDIVKNSHGNLGLVLQDAEASSEDESDSEDEALKKGQIVVCWYPSGQEETVSISKIQLADRSLLPGDVVKHADQSRPIKQKGFISDVEVIASVKVIAANQVVTNIDCRELSPLQELVQGVHVTLGPWLGQIMEAELRLVLRVKNGARCCLEGEQVEMLYDLGDQRDDDSPFYSVVHYPGQLVSGPAKVFKEAKWLSGTKPILHNQTQVKATVEEVKVVSCEVNWLVCGACHDGNTSLMPPDPYITKDQLSELNFVNHFKHASIQIGDKAFYTVKERDMHLVASHCNKPLSHMDLQLDKTHDATSSYQSPHSDSLPEDGEIGAWAKGPVDESVENMEDESADIETAGARNQDEDEMLGDVSKLKNLVLSGEDETVVQHRKGQSAQTRKRETQNHVYDSGDADEDSDLGDSATPKHKSTGSQGPKHDPTSGPTAMRFPKRRRKRNKRKRKATQPIQVRVGDKVCVEVTCTRTLVHVIWQDGSREENISSTDLIPVFHLDEQEFFPGDFISDKRESADQSLYGTVLTADCASRTCNVRWFTRDGHAVSTENDISVYDIAEHPDFVFNAGDIAVRVTPPDDLSLHNEEEVAATPSSCVGQEDGQSFTVGSQESGGDENDDDEWETASDVSSDEEPRDSIISYGSPEAETAQREQGTGENDDTINDERNKINEIISNRNPAFMMIESVPTSHAFKNTTFSPENQRKFLSCLRKELMLLQSSLPEGILVRGYEDRMDIFRVMIEGPAGTPYDHGLFAFDILLPANYPDAPPSFHYLSMCNGRLNPNLYEDGKVCVSLLGTWTGRGSEIWTSKSNILQVLISVQGLILNDEPYFNEAGYEKQRGTAEGLENSRLYNEMVVLKLLQSMERILRRPPEGFENEVVQHFMQNADSLIQKLSYWIKHYEGPAVFVTKDGTSDVTKSETNSDSKNKIPPVVKDKEISVAKDKDLSKEKEDSVVVEQASSVAKDGGNEPGVNATGKPEAMKNLPDFLLFPLSKGFCTSLNRSLEKFKQAWLEAKQAGIPALPEKEEKDAVQ</sequence>
<dbReference type="GO" id="GO:0042147">
    <property type="term" value="P:retrograde transport, endosome to Golgi"/>
    <property type="evidence" value="ECO:0000318"/>
    <property type="project" value="GO_Central"/>
</dbReference>
<dbReference type="GO" id="GO:0061631">
    <property type="term" value="F:ubiquitin conjugating enzyme activity"/>
    <property type="evidence" value="ECO:0000318"/>
    <property type="project" value="GO_Central"/>
</dbReference>
<proteinExistence type="predicted"/>
<dbReference type="Pfam" id="PF00179">
    <property type="entry name" value="UQ_con"/>
    <property type="match status" value="1"/>
</dbReference>
<dbReference type="InParanoid" id="A7RKM3"/>
<feature type="compositionally biased region" description="Polar residues" evidence="3">
    <location>
        <begin position="599"/>
        <end position="619"/>
    </location>
</feature>
<evidence type="ECO:0000256" key="2">
    <source>
        <dbReference type="ARBA" id="ARBA00022786"/>
    </source>
</evidence>
<name>A7RKM3_NEMVE</name>
<organism evidence="5 6">
    <name type="scientific">Nematostella vectensis</name>
    <name type="common">Starlet sea anemone</name>
    <dbReference type="NCBI Taxonomy" id="45351"/>
    <lineage>
        <taxon>Eukaryota</taxon>
        <taxon>Metazoa</taxon>
        <taxon>Cnidaria</taxon>
        <taxon>Anthozoa</taxon>
        <taxon>Hexacorallia</taxon>
        <taxon>Actiniaria</taxon>
        <taxon>Edwardsiidae</taxon>
        <taxon>Nematostella</taxon>
    </lineage>
</organism>
<dbReference type="Pfam" id="PF23043">
    <property type="entry name" value="SH3-B_UBE2O"/>
    <property type="match status" value="1"/>
</dbReference>
<feature type="compositionally biased region" description="Acidic residues" evidence="3">
    <location>
        <begin position="340"/>
        <end position="351"/>
    </location>
</feature>
<keyword evidence="6" id="KW-1185">Reference proteome</keyword>
<dbReference type="PROSITE" id="PS50127">
    <property type="entry name" value="UBC_2"/>
    <property type="match status" value="1"/>
</dbReference>
<feature type="compositionally biased region" description="Acidic residues" evidence="3">
    <location>
        <begin position="620"/>
        <end position="641"/>
    </location>
</feature>
<dbReference type="PhylomeDB" id="A7RKM3"/>
<dbReference type="FunFam" id="3.10.110.10:FF:000136">
    <property type="entry name" value="Predicted protein"/>
    <property type="match status" value="1"/>
</dbReference>
<feature type="region of interest" description="Disordered" evidence="3">
    <location>
        <begin position="965"/>
        <end position="984"/>
    </location>
</feature>
<evidence type="ECO:0000313" key="5">
    <source>
        <dbReference type="EMBL" id="EDO48012.1"/>
    </source>
</evidence>
<dbReference type="SMART" id="SM00212">
    <property type="entry name" value="UBCc"/>
    <property type="match status" value="1"/>
</dbReference>
<dbReference type="InterPro" id="IPR000608">
    <property type="entry name" value="UBC"/>
</dbReference>
<evidence type="ECO:0000256" key="1">
    <source>
        <dbReference type="ARBA" id="ARBA00022679"/>
    </source>
</evidence>
<feature type="region of interest" description="Disordered" evidence="3">
    <location>
        <begin position="594"/>
        <end position="671"/>
    </location>
</feature>
<dbReference type="CDD" id="cd23837">
    <property type="entry name" value="UBCc_UBE2O"/>
    <property type="match status" value="1"/>
</dbReference>
<evidence type="ECO:0000259" key="4">
    <source>
        <dbReference type="PROSITE" id="PS50127"/>
    </source>
</evidence>
<reference evidence="5 6" key="1">
    <citation type="journal article" date="2007" name="Science">
        <title>Sea anemone genome reveals ancestral eumetazoan gene repertoire and genomic organization.</title>
        <authorList>
            <person name="Putnam N.H."/>
            <person name="Srivastava M."/>
            <person name="Hellsten U."/>
            <person name="Dirks B."/>
            <person name="Chapman J."/>
            <person name="Salamov A."/>
            <person name="Terry A."/>
            <person name="Shapiro H."/>
            <person name="Lindquist E."/>
            <person name="Kapitonov V.V."/>
            <person name="Jurka J."/>
            <person name="Genikhovich G."/>
            <person name="Grigoriev I.V."/>
            <person name="Lucas S.M."/>
            <person name="Steele R.E."/>
            <person name="Finnerty J.R."/>
            <person name="Technau U."/>
            <person name="Martindale M.Q."/>
            <person name="Rokhsar D.S."/>
        </authorList>
    </citation>
    <scope>NUCLEOTIDE SEQUENCE [LARGE SCALE GENOMIC DNA]</scope>
    <source>
        <strain evidence="6">CH2 X CH6</strain>
    </source>
</reference>
<dbReference type="PANTHER" id="PTHR46116:SF15">
    <property type="entry name" value="(E3-INDEPENDENT) E2 UBIQUITIN-CONJUGATING ENZYME"/>
    <property type="match status" value="1"/>
</dbReference>
<dbReference type="InterPro" id="IPR057735">
    <property type="entry name" value="UBE2O-like_tSH3-B"/>
</dbReference>
<feature type="compositionally biased region" description="Polar residues" evidence="3">
    <location>
        <begin position="312"/>
        <end position="321"/>
    </location>
</feature>
<feature type="domain" description="UBC core" evidence="4">
    <location>
        <begin position="711"/>
        <end position="871"/>
    </location>
</feature>
<dbReference type="PANTHER" id="PTHR46116">
    <property type="entry name" value="(E3-INDEPENDENT) E2 UBIQUITIN-CONJUGATING ENZYME"/>
    <property type="match status" value="1"/>
</dbReference>
<keyword evidence="1" id="KW-0808">Transferase</keyword>
<dbReference type="STRING" id="45351.A7RKM3"/>
<feature type="region of interest" description="Disordered" evidence="3">
    <location>
        <begin position="382"/>
        <end position="462"/>
    </location>
</feature>
<dbReference type="HOGENOM" id="CLU_002088_1_0_1"/>
<dbReference type="EMBL" id="DS469516">
    <property type="protein sequence ID" value="EDO48012.1"/>
    <property type="molecule type" value="Genomic_DNA"/>
</dbReference>
<feature type="region of interest" description="Disordered" evidence="3">
    <location>
        <begin position="310"/>
        <end position="365"/>
    </location>
</feature>
<dbReference type="OMA" id="NHEFWPH"/>